<feature type="compositionally biased region" description="Pro residues" evidence="1">
    <location>
        <begin position="471"/>
        <end position="487"/>
    </location>
</feature>
<comment type="caution">
    <text evidence="2">The sequence shown here is derived from an EMBL/GenBank/DDBJ whole genome shotgun (WGS) entry which is preliminary data.</text>
</comment>
<feature type="region of interest" description="Disordered" evidence="1">
    <location>
        <begin position="833"/>
        <end position="860"/>
    </location>
</feature>
<feature type="compositionally biased region" description="Polar residues" evidence="1">
    <location>
        <begin position="439"/>
        <end position="451"/>
    </location>
</feature>
<dbReference type="EMBL" id="JBFCZG010000007">
    <property type="protein sequence ID" value="KAL3419733.1"/>
    <property type="molecule type" value="Genomic_DNA"/>
</dbReference>
<feature type="compositionally biased region" description="Low complexity" evidence="1">
    <location>
        <begin position="409"/>
        <end position="419"/>
    </location>
</feature>
<feature type="compositionally biased region" description="Polar residues" evidence="1">
    <location>
        <begin position="499"/>
        <end position="536"/>
    </location>
</feature>
<keyword evidence="3" id="KW-1185">Reference proteome</keyword>
<feature type="compositionally biased region" description="Low complexity" evidence="1">
    <location>
        <begin position="32"/>
        <end position="51"/>
    </location>
</feature>
<protein>
    <recommendedName>
        <fullName evidence="4">Meiotically up-regulated protein Msb1/Mug8 domain-containing protein</fullName>
    </recommendedName>
</protein>
<accession>A0ABR4P8U2</accession>
<evidence type="ECO:0008006" key="4">
    <source>
        <dbReference type="Google" id="ProtNLM"/>
    </source>
</evidence>
<feature type="region of interest" description="Disordered" evidence="1">
    <location>
        <begin position="547"/>
        <end position="566"/>
    </location>
</feature>
<evidence type="ECO:0000256" key="1">
    <source>
        <dbReference type="SAM" id="MobiDB-lite"/>
    </source>
</evidence>
<feature type="compositionally biased region" description="Pro residues" evidence="1">
    <location>
        <begin position="10"/>
        <end position="31"/>
    </location>
</feature>
<sequence length="860" mass="95294">METNRRDSLPAPPPTPPSPTAATLPLPPPIASPKSPSSTSTTSTSSNAHSISKSDKLSQPKPQLQTNSENKSTTSLPWILHHILECELSSELPLRIMYSFNAGQKLPTLKEVHKWWAYDPKGKLIIEFLTSLPPTDAPPAEPAPIPEPTLQEDRREMRQDRLLDAGNEQLFDINKLIKSPTQDRRQSQGMPRGFISNFCLSKVFTASYNNVDFSQALTAIDYLRDLECTRRSALREAAQRLGIEKGNWRDVLAHDPVAKKWVEDAQVEEQITEGFYASLFMSLRIWVMVNDLQSEPYYKPNALAMLNTLFPPSIQELPNDRISVKALHKYRSTFYRYITSVGSKGTHVLDNLIVKLQQPGAKHSWSVTRFNLEEYIKCANSMIDEALLVDSIDFFRQRSFISHSRDSSRASSALSGRPRTGSSANSSFDGMHSIPATPRSPNFVSDTSSVRARNYEHRKLSAPSDAQEFFDPPPMPTPVQMPVPAEVPSPTSIKRPDSVVSSTRPSATQNGIPASPVSANTSTVPSERPESTNGSLSLIGEVRNSPGTIPDTAPSSPLGTVIPQNPKLPTKDLEFLSRPYHEMQAGAPPTLKKKLSASNFFLRKKTSAAKLVGKTESRDPYSFLASQSMEHFSRFSTTGESIMASVKERPQLRPKASWSDVKSAAATTRGRMESAGWAFTQQGNDTVGKKMRKGINLFAKRKGPEPAPLNIKDSPFLFVAPADDDDNISPQPTSGKTFHKMRLSPVFGPRSPIRLRKAASSSKLRRDPRVFTSSDIKEPFPTEFQSQAGKTEFQLSDFVNPRSVPAPAGKPIGDGTFVFPTTTPTISEIDERLKRSHMRQRAATMTRVDEREQSFHEGGR</sequence>
<feature type="region of interest" description="Disordered" evidence="1">
    <location>
        <begin position="1"/>
        <end position="72"/>
    </location>
</feature>
<feature type="compositionally biased region" description="Polar residues" evidence="1">
    <location>
        <begin position="60"/>
        <end position="72"/>
    </location>
</feature>
<feature type="region of interest" description="Disordered" evidence="1">
    <location>
        <begin position="406"/>
        <end position="536"/>
    </location>
</feature>
<dbReference type="Proteomes" id="UP001629113">
    <property type="component" value="Unassembled WGS sequence"/>
</dbReference>
<name>A0ABR4P8U2_9HELO</name>
<proteinExistence type="predicted"/>
<gene>
    <name evidence="2" type="ORF">PVAG01_08231</name>
</gene>
<organism evidence="2 3">
    <name type="scientific">Phlyctema vagabunda</name>
    <dbReference type="NCBI Taxonomy" id="108571"/>
    <lineage>
        <taxon>Eukaryota</taxon>
        <taxon>Fungi</taxon>
        <taxon>Dikarya</taxon>
        <taxon>Ascomycota</taxon>
        <taxon>Pezizomycotina</taxon>
        <taxon>Leotiomycetes</taxon>
        <taxon>Helotiales</taxon>
        <taxon>Dermateaceae</taxon>
        <taxon>Phlyctema</taxon>
    </lineage>
</organism>
<reference evidence="2 3" key="1">
    <citation type="submission" date="2024-06" db="EMBL/GenBank/DDBJ databases">
        <title>Complete genome of Phlyctema vagabunda strain 19-DSS-EL-015.</title>
        <authorList>
            <person name="Fiorenzani C."/>
        </authorList>
    </citation>
    <scope>NUCLEOTIDE SEQUENCE [LARGE SCALE GENOMIC DNA]</scope>
    <source>
        <strain evidence="2 3">19-DSS-EL-015</strain>
    </source>
</reference>
<evidence type="ECO:0000313" key="3">
    <source>
        <dbReference type="Proteomes" id="UP001629113"/>
    </source>
</evidence>
<evidence type="ECO:0000313" key="2">
    <source>
        <dbReference type="EMBL" id="KAL3419733.1"/>
    </source>
</evidence>
<feature type="compositionally biased region" description="Basic and acidic residues" evidence="1">
    <location>
        <begin position="847"/>
        <end position="860"/>
    </location>
</feature>